<organism evidence="1 2">
    <name type="scientific">Acinetobacter phage vB_AbaM_ME3</name>
    <dbReference type="NCBI Taxonomy" id="1837876"/>
    <lineage>
        <taxon>Viruses</taxon>
        <taxon>Duplodnaviria</taxon>
        <taxon>Heunggongvirae</taxon>
        <taxon>Uroviricota</taxon>
        <taxon>Caudoviricetes</taxon>
        <taxon>Metrivirus</taxon>
        <taxon>Metrivirus ME3</taxon>
    </lineage>
</organism>
<dbReference type="SUPFAM" id="SSF52980">
    <property type="entry name" value="Restriction endonuclease-like"/>
    <property type="match status" value="1"/>
</dbReference>
<dbReference type="EMBL" id="KU935715">
    <property type="protein sequence ID" value="AND75229.1"/>
    <property type="molecule type" value="Genomic_DNA"/>
</dbReference>
<dbReference type="OrthoDB" id="14596at10239"/>
<proteinExistence type="predicted"/>
<dbReference type="InterPro" id="IPR011335">
    <property type="entry name" value="Restrct_endonuc-II-like"/>
</dbReference>
<name>A0A172Q0A6_9CAUD</name>
<dbReference type="SMR" id="A0A172Q0A6"/>
<protein>
    <submittedName>
        <fullName evidence="1">Homing nuclease</fullName>
    </submittedName>
</protein>
<accession>A0A172Q0A6</accession>
<evidence type="ECO:0000313" key="2">
    <source>
        <dbReference type="Proteomes" id="UP000225947"/>
    </source>
</evidence>
<dbReference type="Proteomes" id="UP000225947">
    <property type="component" value="Segment"/>
</dbReference>
<evidence type="ECO:0000313" key="1">
    <source>
        <dbReference type="EMBL" id="AND75229.1"/>
    </source>
</evidence>
<sequence>MASNEVDGRGSKDQRTIFDMLREIYPKLEIIYEFPLHDLNQRLDLFIPSLGIAVEYDGIQHDQFVPFFHKEFEDYKKGRDYDQQKLEYLTKHGIKLVRIKHNKMVKSPEELKELIDSVDYPPFEYTGLESKNLKKQEKLDKDREYRRNIYKKIKESKNKS</sequence>
<gene>
    <name evidence="1" type="ORF">ME3_68</name>
</gene>
<reference evidence="2" key="1">
    <citation type="submission" date="2016-03" db="EMBL/GenBank/DDBJ databases">
        <title>Characterization of Acinetobacter baumannii phage vB_AbaM_ME3.</title>
        <authorList>
            <person name="Buttimer C.T.H."/>
            <person name="Elbreki M."/>
            <person name="Coffey A."/>
        </authorList>
    </citation>
    <scope>NUCLEOTIDE SEQUENCE [LARGE SCALE GENOMIC DNA]</scope>
</reference>
<dbReference type="Gene3D" id="3.40.960.10">
    <property type="entry name" value="VSR Endonuclease"/>
    <property type="match status" value="1"/>
</dbReference>
<keyword evidence="2" id="KW-1185">Reference proteome</keyword>